<dbReference type="PANTHER" id="PTHR46093">
    <property type="entry name" value="ACYL-COA-BINDING DOMAIN-CONTAINING PROTEIN 5"/>
    <property type="match status" value="1"/>
</dbReference>
<sequence>MDPHSKSAAERDFPSSASGGLASTPALQSELGFSLMVIIIHHIASADNIFPYSTKLEVTTTGAIPAARHSHSATVGPDGYLITVYGGQGETTNMFGDIVVLDARTFIWSAPTISGTVPAPLIKHSTVQVGDAMIVMGGGIDFDLTAPSSITSETIVLNTTTWS</sequence>
<dbReference type="EMBL" id="RBNI01001586">
    <property type="protein sequence ID" value="RUP50266.1"/>
    <property type="molecule type" value="Genomic_DNA"/>
</dbReference>
<dbReference type="Gene3D" id="2.120.10.80">
    <property type="entry name" value="Kelch-type beta propeller"/>
    <property type="match status" value="1"/>
</dbReference>
<evidence type="ECO:0000256" key="3">
    <source>
        <dbReference type="SAM" id="MobiDB-lite"/>
    </source>
</evidence>
<dbReference type="SUPFAM" id="SSF50965">
    <property type="entry name" value="Galactose oxidase, central domain"/>
    <property type="match status" value="1"/>
</dbReference>
<proteinExistence type="predicted"/>
<keyword evidence="1" id="KW-0880">Kelch repeat</keyword>
<dbReference type="PANTHER" id="PTHR46093:SF18">
    <property type="entry name" value="FIBRONECTIN TYPE-III DOMAIN-CONTAINING PROTEIN"/>
    <property type="match status" value="1"/>
</dbReference>
<reference evidence="4 5" key="1">
    <citation type="journal article" date="2018" name="New Phytol.">
        <title>Phylogenomics of Endogonaceae and evolution of mycorrhizas within Mucoromycota.</title>
        <authorList>
            <person name="Chang Y."/>
            <person name="Desiro A."/>
            <person name="Na H."/>
            <person name="Sandor L."/>
            <person name="Lipzen A."/>
            <person name="Clum A."/>
            <person name="Barry K."/>
            <person name="Grigoriev I.V."/>
            <person name="Martin F.M."/>
            <person name="Stajich J.E."/>
            <person name="Smith M.E."/>
            <person name="Bonito G."/>
            <person name="Spatafora J.W."/>
        </authorList>
    </citation>
    <scope>NUCLEOTIDE SEQUENCE [LARGE SCALE GENOMIC DNA]</scope>
    <source>
        <strain evidence="4 5">GMNB39</strain>
    </source>
</reference>
<dbReference type="Proteomes" id="UP000268093">
    <property type="component" value="Unassembled WGS sequence"/>
</dbReference>
<dbReference type="InterPro" id="IPR011043">
    <property type="entry name" value="Gal_Oxase/kelch_b-propeller"/>
</dbReference>
<keyword evidence="2" id="KW-0677">Repeat</keyword>
<evidence type="ECO:0000256" key="2">
    <source>
        <dbReference type="ARBA" id="ARBA00022737"/>
    </source>
</evidence>
<dbReference type="InterPro" id="IPR015915">
    <property type="entry name" value="Kelch-typ_b-propeller"/>
</dbReference>
<feature type="region of interest" description="Disordered" evidence="3">
    <location>
        <begin position="1"/>
        <end position="21"/>
    </location>
</feature>
<evidence type="ECO:0000313" key="4">
    <source>
        <dbReference type="EMBL" id="RUP50266.1"/>
    </source>
</evidence>
<dbReference type="OrthoDB" id="432528at2759"/>
<dbReference type="AlphaFoldDB" id="A0A433DHJ6"/>
<gene>
    <name evidence="4" type="ORF">BC936DRAFT_139814</name>
</gene>
<organism evidence="4 5">
    <name type="scientific">Jimgerdemannia flammicorona</name>
    <dbReference type="NCBI Taxonomy" id="994334"/>
    <lineage>
        <taxon>Eukaryota</taxon>
        <taxon>Fungi</taxon>
        <taxon>Fungi incertae sedis</taxon>
        <taxon>Mucoromycota</taxon>
        <taxon>Mucoromycotina</taxon>
        <taxon>Endogonomycetes</taxon>
        <taxon>Endogonales</taxon>
        <taxon>Endogonaceae</taxon>
        <taxon>Jimgerdemannia</taxon>
    </lineage>
</organism>
<dbReference type="Pfam" id="PF24681">
    <property type="entry name" value="Kelch_KLHDC2_KLHL20_DRC7"/>
    <property type="match status" value="1"/>
</dbReference>
<evidence type="ECO:0000313" key="5">
    <source>
        <dbReference type="Proteomes" id="UP000268093"/>
    </source>
</evidence>
<comment type="caution">
    <text evidence="4">The sequence shown here is derived from an EMBL/GenBank/DDBJ whole genome shotgun (WGS) entry which is preliminary data.</text>
</comment>
<accession>A0A433DHJ6</accession>
<protein>
    <submittedName>
        <fullName evidence="4">Uncharacterized protein</fullName>
    </submittedName>
</protein>
<feature type="compositionally biased region" description="Basic and acidic residues" evidence="3">
    <location>
        <begin position="1"/>
        <end position="13"/>
    </location>
</feature>
<keyword evidence="5" id="KW-1185">Reference proteome</keyword>
<name>A0A433DHJ6_9FUNG</name>
<evidence type="ECO:0000256" key="1">
    <source>
        <dbReference type="ARBA" id="ARBA00022441"/>
    </source>
</evidence>